<sequence length="231" mass="25304">MSVRYLSKKRGFAKAANNINGIPIEENMKEKVFVDMFAYENSLLAEGVKLVCGVDEAGRGPLAGPVCAGAFIPDLAKIVDGVNDSKKLTPKKRDYLYDLVKESAISSATAFVAADVIDEINILEATKLAMRNAVKALSPSPEAALIDAVKLDLPVRVLPIIHGDALSYSIAAASILAKVERDRLMLEYAEKYPEYGFESHKGYGSAHHIEMLRKYGPCPIHRATFIKNFFK</sequence>
<evidence type="ECO:0000259" key="17">
    <source>
        <dbReference type="PROSITE" id="PS51975"/>
    </source>
</evidence>
<keyword evidence="9 14" id="KW-0540">Nuclease</keyword>
<evidence type="ECO:0000256" key="8">
    <source>
        <dbReference type="ARBA" id="ARBA00022490"/>
    </source>
</evidence>
<evidence type="ECO:0000313" key="18">
    <source>
        <dbReference type="EMBL" id="MBO8424091.1"/>
    </source>
</evidence>
<feature type="domain" description="RNase H type-2" evidence="17">
    <location>
        <begin position="49"/>
        <end position="231"/>
    </location>
</feature>
<feature type="binding site" evidence="14 15">
    <location>
        <position position="147"/>
    </location>
    <ligand>
        <name>a divalent metal cation</name>
        <dbReference type="ChEBI" id="CHEBI:60240"/>
    </ligand>
</feature>
<dbReference type="GO" id="GO:0003723">
    <property type="term" value="F:RNA binding"/>
    <property type="evidence" value="ECO:0007669"/>
    <property type="project" value="UniProtKB-UniRule"/>
</dbReference>
<comment type="function">
    <text evidence="3 14 16">Endonuclease that specifically degrades the RNA of RNA-DNA hybrids.</text>
</comment>
<dbReference type="AlphaFoldDB" id="A0A940ID16"/>
<dbReference type="NCBIfam" id="NF000594">
    <property type="entry name" value="PRK00015.1-1"/>
    <property type="match status" value="1"/>
</dbReference>
<evidence type="ECO:0000256" key="16">
    <source>
        <dbReference type="RuleBase" id="RU003515"/>
    </source>
</evidence>
<dbReference type="GO" id="GO:0032299">
    <property type="term" value="C:ribonuclease H2 complex"/>
    <property type="evidence" value="ECO:0007669"/>
    <property type="project" value="TreeGrafter"/>
</dbReference>
<evidence type="ECO:0000256" key="13">
    <source>
        <dbReference type="ARBA" id="ARBA00023211"/>
    </source>
</evidence>
<reference evidence="18" key="1">
    <citation type="submission" date="2020-10" db="EMBL/GenBank/DDBJ databases">
        <authorList>
            <person name="Gilroy R."/>
        </authorList>
    </citation>
    <scope>NUCLEOTIDE SEQUENCE</scope>
    <source>
        <strain evidence="18">517</strain>
    </source>
</reference>
<dbReference type="Proteomes" id="UP000727857">
    <property type="component" value="Unassembled WGS sequence"/>
</dbReference>
<dbReference type="InterPro" id="IPR024567">
    <property type="entry name" value="RNase_HII/HIII_dom"/>
</dbReference>
<evidence type="ECO:0000256" key="4">
    <source>
        <dbReference type="ARBA" id="ARBA00004496"/>
    </source>
</evidence>
<comment type="cofactor">
    <cofactor evidence="14 15">
        <name>Mn(2+)</name>
        <dbReference type="ChEBI" id="CHEBI:29035"/>
    </cofactor>
    <cofactor evidence="14 15">
        <name>Mg(2+)</name>
        <dbReference type="ChEBI" id="CHEBI:18420"/>
    </cofactor>
    <text evidence="14 15">Manganese or magnesium. Binds 1 divalent metal ion per monomer in the absence of substrate. May bind a second metal ion after substrate binding.</text>
</comment>
<keyword evidence="8 14" id="KW-0963">Cytoplasm</keyword>
<comment type="catalytic activity">
    <reaction evidence="1 14 15 16">
        <text>Endonucleolytic cleavage to 5'-phosphomonoester.</text>
        <dbReference type="EC" id="3.1.26.4"/>
    </reaction>
</comment>
<comment type="subcellular location">
    <subcellularLocation>
        <location evidence="4 14">Cytoplasm</location>
    </subcellularLocation>
</comment>
<evidence type="ECO:0000256" key="10">
    <source>
        <dbReference type="ARBA" id="ARBA00022723"/>
    </source>
</evidence>
<proteinExistence type="inferred from homology"/>
<gene>
    <name evidence="14" type="primary">rnhB</name>
    <name evidence="18" type="ORF">IAB16_03655</name>
</gene>
<dbReference type="NCBIfam" id="NF000595">
    <property type="entry name" value="PRK00015.1-3"/>
    <property type="match status" value="1"/>
</dbReference>
<evidence type="ECO:0000256" key="5">
    <source>
        <dbReference type="ARBA" id="ARBA00007383"/>
    </source>
</evidence>
<dbReference type="HAMAP" id="MF_00052_B">
    <property type="entry name" value="RNase_HII_B"/>
    <property type="match status" value="1"/>
</dbReference>
<evidence type="ECO:0000256" key="12">
    <source>
        <dbReference type="ARBA" id="ARBA00022801"/>
    </source>
</evidence>
<protein>
    <recommendedName>
        <fullName evidence="7 14">Ribonuclease HII</fullName>
        <shortName evidence="14">RNase HII</shortName>
        <ecNumber evidence="6 14">3.1.26.4</ecNumber>
    </recommendedName>
</protein>
<evidence type="ECO:0000256" key="15">
    <source>
        <dbReference type="PROSITE-ProRule" id="PRU01319"/>
    </source>
</evidence>
<dbReference type="InterPro" id="IPR001352">
    <property type="entry name" value="RNase_HII/HIII"/>
</dbReference>
<dbReference type="InterPro" id="IPR036397">
    <property type="entry name" value="RNaseH_sf"/>
</dbReference>
<reference evidence="18" key="2">
    <citation type="journal article" date="2021" name="PeerJ">
        <title>Extensive microbial diversity within the chicken gut microbiome revealed by metagenomics and culture.</title>
        <authorList>
            <person name="Gilroy R."/>
            <person name="Ravi A."/>
            <person name="Getino M."/>
            <person name="Pursley I."/>
            <person name="Horton D.L."/>
            <person name="Alikhan N.F."/>
            <person name="Baker D."/>
            <person name="Gharbi K."/>
            <person name="Hall N."/>
            <person name="Watson M."/>
            <person name="Adriaenssens E.M."/>
            <person name="Foster-Nyarko E."/>
            <person name="Jarju S."/>
            <person name="Secka A."/>
            <person name="Antonio M."/>
            <person name="Oren A."/>
            <person name="Chaudhuri R.R."/>
            <person name="La Ragione R."/>
            <person name="Hildebrand F."/>
            <person name="Pallen M.J."/>
        </authorList>
    </citation>
    <scope>NUCLEOTIDE SEQUENCE</scope>
    <source>
        <strain evidence="18">517</strain>
    </source>
</reference>
<dbReference type="PROSITE" id="PS51975">
    <property type="entry name" value="RNASE_H_2"/>
    <property type="match status" value="1"/>
</dbReference>
<organism evidence="18 19">
    <name type="scientific">Candidatus Stercoripulliclostridium pullicola</name>
    <dbReference type="NCBI Taxonomy" id="2840953"/>
    <lineage>
        <taxon>Bacteria</taxon>
        <taxon>Bacillati</taxon>
        <taxon>Bacillota</taxon>
        <taxon>Clostridia</taxon>
        <taxon>Eubacteriales</taxon>
        <taxon>Candidatus Stercoripulliclostridium</taxon>
    </lineage>
</organism>
<dbReference type="GO" id="GO:0006298">
    <property type="term" value="P:mismatch repair"/>
    <property type="evidence" value="ECO:0007669"/>
    <property type="project" value="TreeGrafter"/>
</dbReference>
<dbReference type="Pfam" id="PF01351">
    <property type="entry name" value="RNase_HII"/>
    <property type="match status" value="1"/>
</dbReference>
<dbReference type="InterPro" id="IPR012337">
    <property type="entry name" value="RNaseH-like_sf"/>
</dbReference>
<evidence type="ECO:0000256" key="2">
    <source>
        <dbReference type="ARBA" id="ARBA00001946"/>
    </source>
</evidence>
<feature type="binding site" evidence="14 15">
    <location>
        <position position="56"/>
    </location>
    <ligand>
        <name>a divalent metal cation</name>
        <dbReference type="ChEBI" id="CHEBI:60240"/>
    </ligand>
</feature>
<evidence type="ECO:0000256" key="14">
    <source>
        <dbReference type="HAMAP-Rule" id="MF_00052"/>
    </source>
</evidence>
<feature type="binding site" evidence="14 15">
    <location>
        <position position="55"/>
    </location>
    <ligand>
        <name>a divalent metal cation</name>
        <dbReference type="ChEBI" id="CHEBI:60240"/>
    </ligand>
</feature>
<dbReference type="Gene3D" id="3.30.420.10">
    <property type="entry name" value="Ribonuclease H-like superfamily/Ribonuclease H"/>
    <property type="match status" value="1"/>
</dbReference>
<evidence type="ECO:0000256" key="11">
    <source>
        <dbReference type="ARBA" id="ARBA00022759"/>
    </source>
</evidence>
<dbReference type="SUPFAM" id="SSF53098">
    <property type="entry name" value="Ribonuclease H-like"/>
    <property type="match status" value="1"/>
</dbReference>
<evidence type="ECO:0000256" key="7">
    <source>
        <dbReference type="ARBA" id="ARBA00019179"/>
    </source>
</evidence>
<comment type="similarity">
    <text evidence="5 14 16">Belongs to the RNase HII family.</text>
</comment>
<evidence type="ECO:0000256" key="6">
    <source>
        <dbReference type="ARBA" id="ARBA00012180"/>
    </source>
</evidence>
<comment type="cofactor">
    <cofactor evidence="2">
        <name>Mg(2+)</name>
        <dbReference type="ChEBI" id="CHEBI:18420"/>
    </cofactor>
</comment>
<dbReference type="GO" id="GO:0004523">
    <property type="term" value="F:RNA-DNA hybrid ribonuclease activity"/>
    <property type="evidence" value="ECO:0007669"/>
    <property type="project" value="UniProtKB-UniRule"/>
</dbReference>
<keyword evidence="13 14" id="KW-0464">Manganese</keyword>
<evidence type="ECO:0000313" key="19">
    <source>
        <dbReference type="Proteomes" id="UP000727857"/>
    </source>
</evidence>
<keyword evidence="12 14" id="KW-0378">Hydrolase</keyword>
<evidence type="ECO:0000256" key="1">
    <source>
        <dbReference type="ARBA" id="ARBA00000077"/>
    </source>
</evidence>
<dbReference type="EC" id="3.1.26.4" evidence="6 14"/>
<dbReference type="InterPro" id="IPR022898">
    <property type="entry name" value="RNase_HII"/>
</dbReference>
<dbReference type="CDD" id="cd07182">
    <property type="entry name" value="RNase_HII_bacteria_HII_like"/>
    <property type="match status" value="1"/>
</dbReference>
<comment type="caution">
    <text evidence="18">The sequence shown here is derived from an EMBL/GenBank/DDBJ whole genome shotgun (WGS) entry which is preliminary data.</text>
</comment>
<dbReference type="PANTHER" id="PTHR10954:SF18">
    <property type="entry name" value="RIBONUCLEASE HII"/>
    <property type="match status" value="1"/>
</dbReference>
<dbReference type="EMBL" id="JADINF010000089">
    <property type="protein sequence ID" value="MBO8424091.1"/>
    <property type="molecule type" value="Genomic_DNA"/>
</dbReference>
<evidence type="ECO:0000256" key="9">
    <source>
        <dbReference type="ARBA" id="ARBA00022722"/>
    </source>
</evidence>
<name>A0A940ID16_9FIRM</name>
<keyword evidence="10 14" id="KW-0479">Metal-binding</keyword>
<keyword evidence="11 14" id="KW-0255">Endonuclease</keyword>
<dbReference type="PANTHER" id="PTHR10954">
    <property type="entry name" value="RIBONUCLEASE H2 SUBUNIT A"/>
    <property type="match status" value="1"/>
</dbReference>
<accession>A0A940ID16</accession>
<dbReference type="GO" id="GO:0030145">
    <property type="term" value="F:manganese ion binding"/>
    <property type="evidence" value="ECO:0007669"/>
    <property type="project" value="UniProtKB-UniRule"/>
</dbReference>
<dbReference type="GO" id="GO:0043137">
    <property type="term" value="P:DNA replication, removal of RNA primer"/>
    <property type="evidence" value="ECO:0007669"/>
    <property type="project" value="TreeGrafter"/>
</dbReference>
<dbReference type="GO" id="GO:0005737">
    <property type="term" value="C:cytoplasm"/>
    <property type="evidence" value="ECO:0007669"/>
    <property type="project" value="UniProtKB-SubCell"/>
</dbReference>
<evidence type="ECO:0000256" key="3">
    <source>
        <dbReference type="ARBA" id="ARBA00004065"/>
    </source>
</evidence>